<keyword evidence="2" id="KW-1185">Reference proteome</keyword>
<dbReference type="AlphaFoldDB" id="A0AAW1G7E7"/>
<evidence type="ECO:0000313" key="2">
    <source>
        <dbReference type="Proteomes" id="UP001488805"/>
    </source>
</evidence>
<dbReference type="EMBL" id="JBCEZU010000001">
    <property type="protein sequence ID" value="KAK9543257.1"/>
    <property type="molecule type" value="Genomic_DNA"/>
</dbReference>
<protein>
    <submittedName>
        <fullName evidence="1">Uncharacterized protein</fullName>
    </submittedName>
</protein>
<sequence length="109" mass="11972">MSIVGVPGIKAPAPPLCGGGRGGWQMRRPPEEEVTVCLNAMGRAFPATDSLQRTTKPSRLMAVMKLDPERAAQLRAHSQEGFRGIAKRLWPHLLSRQLLCLIISEFVLV</sequence>
<accession>A0AAW1G7E7</accession>
<evidence type="ECO:0000313" key="1">
    <source>
        <dbReference type="EMBL" id="KAK9543257.1"/>
    </source>
</evidence>
<comment type="caution">
    <text evidence="1">The sequence shown here is derived from an EMBL/GenBank/DDBJ whole genome shotgun (WGS) entry which is preliminary data.</text>
</comment>
<reference evidence="1 2" key="1">
    <citation type="journal article" date="2024" name="Genome Biol. Evol.">
        <title>Chromosome-level genome assembly of the viviparous eelpout Zoarces viviparus.</title>
        <authorList>
            <person name="Fuhrmann N."/>
            <person name="Brasseur M.V."/>
            <person name="Bakowski C.E."/>
            <person name="Podsiadlowski L."/>
            <person name="Prost S."/>
            <person name="Krehenwinkel H."/>
            <person name="Mayer C."/>
        </authorList>
    </citation>
    <scope>NUCLEOTIDE SEQUENCE [LARGE SCALE GENOMIC DNA]</scope>
    <source>
        <strain evidence="1">NO-MEL_2022_Ind0_liver</strain>
    </source>
</reference>
<gene>
    <name evidence="1" type="ORF">VZT92_001049</name>
</gene>
<organism evidence="1 2">
    <name type="scientific">Zoarces viviparus</name>
    <name type="common">Viviparous eelpout</name>
    <name type="synonym">Blennius viviparus</name>
    <dbReference type="NCBI Taxonomy" id="48416"/>
    <lineage>
        <taxon>Eukaryota</taxon>
        <taxon>Metazoa</taxon>
        <taxon>Chordata</taxon>
        <taxon>Craniata</taxon>
        <taxon>Vertebrata</taxon>
        <taxon>Euteleostomi</taxon>
        <taxon>Actinopterygii</taxon>
        <taxon>Neopterygii</taxon>
        <taxon>Teleostei</taxon>
        <taxon>Neoteleostei</taxon>
        <taxon>Acanthomorphata</taxon>
        <taxon>Eupercaria</taxon>
        <taxon>Perciformes</taxon>
        <taxon>Cottioidei</taxon>
        <taxon>Zoarcales</taxon>
        <taxon>Zoarcidae</taxon>
        <taxon>Zoarcinae</taxon>
        <taxon>Zoarces</taxon>
    </lineage>
</organism>
<name>A0AAW1G7E7_ZOAVI</name>
<dbReference type="Proteomes" id="UP001488805">
    <property type="component" value="Unassembled WGS sequence"/>
</dbReference>
<proteinExistence type="predicted"/>